<keyword evidence="1" id="KW-0479">Metal-binding</keyword>
<dbReference type="PROSITE" id="PS50089">
    <property type="entry name" value="ZF_RING_2"/>
    <property type="match status" value="1"/>
</dbReference>
<protein>
    <submittedName>
        <fullName evidence="7">RING finger protein</fullName>
    </submittedName>
</protein>
<keyword evidence="5" id="KW-0472">Membrane</keyword>
<dbReference type="Pfam" id="PF13639">
    <property type="entry name" value="zf-RING_2"/>
    <property type="match status" value="1"/>
</dbReference>
<dbReference type="EMBL" id="LFYR01002015">
    <property type="protein sequence ID" value="KMZ57861.1"/>
    <property type="molecule type" value="Genomic_DNA"/>
</dbReference>
<evidence type="ECO:0000256" key="5">
    <source>
        <dbReference type="SAM" id="Phobius"/>
    </source>
</evidence>
<keyword evidence="5" id="KW-0812">Transmembrane</keyword>
<dbReference type="Gene3D" id="3.30.40.10">
    <property type="entry name" value="Zinc/RING finger domain, C3HC4 (zinc finger)"/>
    <property type="match status" value="1"/>
</dbReference>
<evidence type="ECO:0000256" key="1">
    <source>
        <dbReference type="ARBA" id="ARBA00022723"/>
    </source>
</evidence>
<keyword evidence="8" id="KW-1185">Reference proteome</keyword>
<feature type="transmembrane region" description="Helical" evidence="5">
    <location>
        <begin position="12"/>
        <end position="33"/>
    </location>
</feature>
<dbReference type="GO" id="GO:0061630">
    <property type="term" value="F:ubiquitin protein ligase activity"/>
    <property type="evidence" value="ECO:0000318"/>
    <property type="project" value="GO_Central"/>
</dbReference>
<dbReference type="InterPro" id="IPR001841">
    <property type="entry name" value="Znf_RING"/>
</dbReference>
<keyword evidence="5" id="KW-1133">Transmembrane helix</keyword>
<gene>
    <name evidence="7" type="ORF">ZOSMA_81G00790</name>
</gene>
<evidence type="ECO:0000256" key="3">
    <source>
        <dbReference type="ARBA" id="ARBA00022833"/>
    </source>
</evidence>
<dbReference type="OMA" id="TSSCGDW"/>
<dbReference type="InterPro" id="IPR013083">
    <property type="entry name" value="Znf_RING/FYVE/PHD"/>
</dbReference>
<comment type="caution">
    <text evidence="7">The sequence shown here is derived from an EMBL/GenBank/DDBJ whole genome shotgun (WGS) entry which is preliminary data.</text>
</comment>
<proteinExistence type="predicted"/>
<dbReference type="OrthoDB" id="8062037at2759"/>
<sequence length="157" mass="17185">MSISFEYCSSGAILLVQTIVSFLVSLLPSGLILDRPRRLPALSAKAIKSSLHVITYAEICHINAACGGDGSSTCAVCLNELKMDDKVRELKNCRHVFHRKCLDRWADHDANGTCPLCRAPLLSTTPPPPPPQETSWAVERLLYLFGDDLLLQSSTSC</sequence>
<keyword evidence="2 4" id="KW-0863">Zinc-finger</keyword>
<evidence type="ECO:0000256" key="4">
    <source>
        <dbReference type="PROSITE-ProRule" id="PRU00175"/>
    </source>
</evidence>
<accession>A0A0K9NM69</accession>
<name>A0A0K9NM69_ZOSMR</name>
<dbReference type="SMART" id="SM00184">
    <property type="entry name" value="RING"/>
    <property type="match status" value="1"/>
</dbReference>
<keyword evidence="3" id="KW-0862">Zinc</keyword>
<evidence type="ECO:0000256" key="2">
    <source>
        <dbReference type="ARBA" id="ARBA00022771"/>
    </source>
</evidence>
<evidence type="ECO:0000313" key="8">
    <source>
        <dbReference type="Proteomes" id="UP000036987"/>
    </source>
</evidence>
<organism evidence="7 8">
    <name type="scientific">Zostera marina</name>
    <name type="common">Eelgrass</name>
    <dbReference type="NCBI Taxonomy" id="29655"/>
    <lineage>
        <taxon>Eukaryota</taxon>
        <taxon>Viridiplantae</taxon>
        <taxon>Streptophyta</taxon>
        <taxon>Embryophyta</taxon>
        <taxon>Tracheophyta</taxon>
        <taxon>Spermatophyta</taxon>
        <taxon>Magnoliopsida</taxon>
        <taxon>Liliopsida</taxon>
        <taxon>Zosteraceae</taxon>
        <taxon>Zostera</taxon>
    </lineage>
</organism>
<dbReference type="GO" id="GO:0016567">
    <property type="term" value="P:protein ubiquitination"/>
    <property type="evidence" value="ECO:0000318"/>
    <property type="project" value="GO_Central"/>
</dbReference>
<dbReference type="PANTHER" id="PTHR45969:SF11">
    <property type="entry name" value="RING_U-BOX SUPERFAMILY PROTEIN"/>
    <property type="match status" value="1"/>
</dbReference>
<dbReference type="PANTHER" id="PTHR45969">
    <property type="entry name" value="RING ZINC FINGER PROTEIN-RELATED"/>
    <property type="match status" value="1"/>
</dbReference>
<dbReference type="STRING" id="29655.A0A0K9NM69"/>
<dbReference type="AlphaFoldDB" id="A0A0K9NM69"/>
<dbReference type="SUPFAM" id="SSF57850">
    <property type="entry name" value="RING/U-box"/>
    <property type="match status" value="1"/>
</dbReference>
<evidence type="ECO:0000313" key="7">
    <source>
        <dbReference type="EMBL" id="KMZ57861.1"/>
    </source>
</evidence>
<evidence type="ECO:0000259" key="6">
    <source>
        <dbReference type="PROSITE" id="PS50089"/>
    </source>
</evidence>
<reference evidence="8" key="1">
    <citation type="journal article" date="2016" name="Nature">
        <title>The genome of the seagrass Zostera marina reveals angiosperm adaptation to the sea.</title>
        <authorList>
            <person name="Olsen J.L."/>
            <person name="Rouze P."/>
            <person name="Verhelst B."/>
            <person name="Lin Y.-C."/>
            <person name="Bayer T."/>
            <person name="Collen J."/>
            <person name="Dattolo E."/>
            <person name="De Paoli E."/>
            <person name="Dittami S."/>
            <person name="Maumus F."/>
            <person name="Michel G."/>
            <person name="Kersting A."/>
            <person name="Lauritano C."/>
            <person name="Lohaus R."/>
            <person name="Toepel M."/>
            <person name="Tonon T."/>
            <person name="Vanneste K."/>
            <person name="Amirebrahimi M."/>
            <person name="Brakel J."/>
            <person name="Bostroem C."/>
            <person name="Chovatia M."/>
            <person name="Grimwood J."/>
            <person name="Jenkins J.W."/>
            <person name="Jueterbock A."/>
            <person name="Mraz A."/>
            <person name="Stam W.T."/>
            <person name="Tice H."/>
            <person name="Bornberg-Bauer E."/>
            <person name="Green P.J."/>
            <person name="Pearson G.A."/>
            <person name="Procaccini G."/>
            <person name="Duarte C.M."/>
            <person name="Schmutz J."/>
            <person name="Reusch T.B.H."/>
            <person name="Van de Peer Y."/>
        </authorList>
    </citation>
    <scope>NUCLEOTIDE SEQUENCE [LARGE SCALE GENOMIC DNA]</scope>
    <source>
        <strain evidence="8">cv. Finnish</strain>
    </source>
</reference>
<feature type="domain" description="RING-type" evidence="6">
    <location>
        <begin position="74"/>
        <end position="118"/>
    </location>
</feature>
<dbReference type="GO" id="GO:0008270">
    <property type="term" value="F:zinc ion binding"/>
    <property type="evidence" value="ECO:0007669"/>
    <property type="project" value="UniProtKB-KW"/>
</dbReference>
<dbReference type="Proteomes" id="UP000036987">
    <property type="component" value="Unassembled WGS sequence"/>
</dbReference>